<gene>
    <name evidence="2" type="ORF">ABW02_07345</name>
</gene>
<dbReference type="EMBL" id="LDPH01000004">
    <property type="protein sequence ID" value="KLV27316.1"/>
    <property type="molecule type" value="Genomic_DNA"/>
</dbReference>
<keyword evidence="1" id="KW-1133">Transmembrane helix</keyword>
<sequence length="78" mass="9381">MRMESKLCKRKKDNILSLFELKDIVLLSILDWIRSGYMKYSKKDENDRKNCYHFTYHQIFLFLIIGGFTDLLRKVTSA</sequence>
<organism evidence="2 3">
    <name type="scientific">Niallia circulans</name>
    <name type="common">Bacillus circulans</name>
    <dbReference type="NCBI Taxonomy" id="1397"/>
    <lineage>
        <taxon>Bacteria</taxon>
        <taxon>Bacillati</taxon>
        <taxon>Bacillota</taxon>
        <taxon>Bacilli</taxon>
        <taxon>Bacillales</taxon>
        <taxon>Bacillaceae</taxon>
        <taxon>Niallia</taxon>
    </lineage>
</organism>
<comment type="caution">
    <text evidence="2">The sequence shown here is derived from an EMBL/GenBank/DDBJ whole genome shotgun (WGS) entry which is preliminary data.</text>
</comment>
<evidence type="ECO:0000313" key="3">
    <source>
        <dbReference type="Proteomes" id="UP000036045"/>
    </source>
</evidence>
<accession>A0A0J1IMU9</accession>
<name>A0A0J1IMU9_NIACI</name>
<evidence type="ECO:0000313" key="2">
    <source>
        <dbReference type="EMBL" id="KLV27316.1"/>
    </source>
</evidence>
<dbReference type="PATRIC" id="fig|1397.4.peg.4158"/>
<feature type="transmembrane region" description="Helical" evidence="1">
    <location>
        <begin position="54"/>
        <end position="72"/>
    </location>
</feature>
<reference evidence="2 3" key="1">
    <citation type="submission" date="2015-05" db="EMBL/GenBank/DDBJ databases">
        <title>Whole genome sequence and identification of bacterial endophytes from Costus igneus.</title>
        <authorList>
            <person name="Lee Y.P."/>
            <person name="Gan H.M."/>
            <person name="Eng W."/>
            <person name="Wheatley M.S."/>
            <person name="Caraballo A."/>
            <person name="Polter S."/>
            <person name="Savka M.A."/>
            <person name="Hudson A.O."/>
        </authorList>
    </citation>
    <scope>NUCLEOTIDE SEQUENCE [LARGE SCALE GENOMIC DNA]</scope>
    <source>
        <strain evidence="2 3">RIT379</strain>
    </source>
</reference>
<dbReference type="AlphaFoldDB" id="A0A0J1IMU9"/>
<protein>
    <submittedName>
        <fullName evidence="2">Uncharacterized protein</fullName>
    </submittedName>
</protein>
<proteinExistence type="predicted"/>
<keyword evidence="1" id="KW-0812">Transmembrane</keyword>
<keyword evidence="1" id="KW-0472">Membrane</keyword>
<dbReference type="Proteomes" id="UP000036045">
    <property type="component" value="Unassembled WGS sequence"/>
</dbReference>
<keyword evidence="3" id="KW-1185">Reference proteome</keyword>
<evidence type="ECO:0000256" key="1">
    <source>
        <dbReference type="SAM" id="Phobius"/>
    </source>
</evidence>